<organism>
    <name type="scientific">Pediculus humanus subsp. corporis</name>
    <name type="common">Body louse</name>
    <dbReference type="NCBI Taxonomy" id="121224"/>
    <lineage>
        <taxon>Eukaryota</taxon>
        <taxon>Metazoa</taxon>
        <taxon>Ecdysozoa</taxon>
        <taxon>Arthropoda</taxon>
        <taxon>Hexapoda</taxon>
        <taxon>Insecta</taxon>
        <taxon>Pterygota</taxon>
        <taxon>Neoptera</taxon>
        <taxon>Paraneoptera</taxon>
        <taxon>Psocodea</taxon>
        <taxon>Troctomorpha</taxon>
        <taxon>Phthiraptera</taxon>
        <taxon>Anoplura</taxon>
        <taxon>Pediculidae</taxon>
        <taxon>Pediculus</taxon>
    </lineage>
</organism>
<proteinExistence type="predicted"/>
<dbReference type="CTD" id="8236596"/>
<dbReference type="SMART" id="SM00777">
    <property type="entry name" value="Mad3_BUB1_I"/>
    <property type="match status" value="1"/>
</dbReference>
<keyword evidence="4" id="KW-0995">Kinetochore</keyword>
<feature type="compositionally biased region" description="Polar residues" evidence="9">
    <location>
        <begin position="799"/>
        <end position="808"/>
    </location>
</feature>
<dbReference type="GO" id="GO:0000776">
    <property type="term" value="C:kinetochore"/>
    <property type="evidence" value="ECO:0007669"/>
    <property type="project" value="UniProtKB-KW"/>
</dbReference>
<feature type="domain" description="Protein kinase" evidence="10">
    <location>
        <begin position="931"/>
        <end position="1208"/>
    </location>
</feature>
<evidence type="ECO:0000256" key="9">
    <source>
        <dbReference type="SAM" id="MobiDB-lite"/>
    </source>
</evidence>
<dbReference type="Pfam" id="PF08311">
    <property type="entry name" value="Mad3_BUB1_I"/>
    <property type="match status" value="1"/>
</dbReference>
<feature type="compositionally biased region" description="Polar residues" evidence="9">
    <location>
        <begin position="581"/>
        <end position="595"/>
    </location>
</feature>
<feature type="binding site" evidence="7">
    <location>
        <position position="960"/>
    </location>
    <ligand>
        <name>ATP</name>
        <dbReference type="ChEBI" id="CHEBI:30616"/>
    </ligand>
</feature>
<reference evidence="13" key="3">
    <citation type="submission" date="2020-05" db="UniProtKB">
        <authorList>
            <consortium name="EnsemblMetazoa"/>
        </authorList>
    </citation>
    <scope>IDENTIFICATION</scope>
    <source>
        <strain evidence="13">USDA</strain>
    </source>
</reference>
<dbReference type="RefSeq" id="XP_002424942.1">
    <property type="nucleotide sequence ID" value="XM_002424897.1"/>
</dbReference>
<dbReference type="GO" id="GO:0051754">
    <property type="term" value="P:meiotic sister chromatid cohesion, centromeric"/>
    <property type="evidence" value="ECO:0007669"/>
    <property type="project" value="TreeGrafter"/>
</dbReference>
<evidence type="ECO:0000313" key="14">
    <source>
        <dbReference type="Proteomes" id="UP000009046"/>
    </source>
</evidence>
<evidence type="ECO:0000256" key="1">
    <source>
        <dbReference type="ARBA" id="ARBA00004629"/>
    </source>
</evidence>
<dbReference type="InterPro" id="IPR015661">
    <property type="entry name" value="Bub1/Mad3"/>
</dbReference>
<dbReference type="PROSITE" id="PS50011">
    <property type="entry name" value="PROTEIN_KINASE_DOM"/>
    <property type="match status" value="1"/>
</dbReference>
<dbReference type="SMART" id="SM00220">
    <property type="entry name" value="S_TKc"/>
    <property type="match status" value="1"/>
</dbReference>
<evidence type="ECO:0000256" key="7">
    <source>
        <dbReference type="PROSITE-ProRule" id="PRU10141"/>
    </source>
</evidence>
<dbReference type="InterPro" id="IPR000719">
    <property type="entry name" value="Prot_kinase_dom"/>
</dbReference>
<accession>E0VFP8</accession>
<evidence type="ECO:0000256" key="3">
    <source>
        <dbReference type="ARBA" id="ARBA00022741"/>
    </source>
</evidence>
<keyword evidence="12" id="KW-0808">Transferase</keyword>
<evidence type="ECO:0000256" key="2">
    <source>
        <dbReference type="ARBA" id="ARBA00022454"/>
    </source>
</evidence>
<reference evidence="12" key="2">
    <citation type="submission" date="2007-04" db="EMBL/GenBank/DDBJ databases">
        <title>The genome of the human body louse.</title>
        <authorList>
            <consortium name="The Human Body Louse Genome Consortium"/>
            <person name="Kirkness E."/>
            <person name="Walenz B."/>
            <person name="Hass B."/>
            <person name="Bruggner R."/>
            <person name="Strausberg R."/>
        </authorList>
    </citation>
    <scope>NUCLEOTIDE SEQUENCE</scope>
    <source>
        <strain>USDA</strain>
    </source>
</reference>
<feature type="compositionally biased region" description="Low complexity" evidence="9">
    <location>
        <begin position="430"/>
        <end position="444"/>
    </location>
</feature>
<feature type="region of interest" description="Disordered" evidence="9">
    <location>
        <begin position="299"/>
        <end position="322"/>
    </location>
</feature>
<dbReference type="PANTHER" id="PTHR14030">
    <property type="entry name" value="MITOTIC CHECKPOINT SERINE/THREONINE-PROTEIN KINASE BUB1"/>
    <property type="match status" value="1"/>
</dbReference>
<evidence type="ECO:0000256" key="5">
    <source>
        <dbReference type="ARBA" id="ARBA00022840"/>
    </source>
</evidence>
<dbReference type="GeneID" id="8236596"/>
<feature type="compositionally biased region" description="Low complexity" evidence="9">
    <location>
        <begin position="776"/>
        <end position="785"/>
    </location>
</feature>
<dbReference type="GO" id="GO:0005634">
    <property type="term" value="C:nucleus"/>
    <property type="evidence" value="ECO:0007669"/>
    <property type="project" value="TreeGrafter"/>
</dbReference>
<dbReference type="KEGG" id="phu:Phum_PHUM164060"/>
<dbReference type="VEuPathDB" id="VectorBase:PHUM164060"/>
<evidence type="ECO:0000313" key="12">
    <source>
        <dbReference type="EMBL" id="EEB12204.1"/>
    </source>
</evidence>
<feature type="compositionally biased region" description="Basic and acidic residues" evidence="9">
    <location>
        <begin position="570"/>
        <end position="580"/>
    </location>
</feature>
<feature type="region of interest" description="Disordered" evidence="9">
    <location>
        <begin position="421"/>
        <end position="444"/>
    </location>
</feature>
<keyword evidence="8" id="KW-0175">Coiled coil</keyword>
<keyword evidence="6" id="KW-0137">Centromere</keyword>
<dbReference type="eggNOG" id="KOG1166">
    <property type="taxonomic scope" value="Eukaryota"/>
</dbReference>
<comment type="subcellular location">
    <subcellularLocation>
        <location evidence="1">Chromosome</location>
        <location evidence="1">Centromere</location>
        <location evidence="1">Kinetochore</location>
    </subcellularLocation>
</comment>
<dbReference type="GO" id="GO:0032991">
    <property type="term" value="C:protein-containing complex"/>
    <property type="evidence" value="ECO:0007669"/>
    <property type="project" value="UniProtKB-ARBA"/>
</dbReference>
<keyword evidence="3 7" id="KW-0547">Nucleotide-binding</keyword>
<keyword evidence="12" id="KW-0418">Kinase</keyword>
<dbReference type="SUPFAM" id="SSF56112">
    <property type="entry name" value="Protein kinase-like (PK-like)"/>
    <property type="match status" value="1"/>
</dbReference>
<dbReference type="PANTHER" id="PTHR14030:SF4">
    <property type="entry name" value="BUB1 KINASE, ISOFORM A-RELATED"/>
    <property type="match status" value="1"/>
</dbReference>
<dbReference type="PROSITE" id="PS51489">
    <property type="entry name" value="BUB1_N"/>
    <property type="match status" value="1"/>
</dbReference>
<evidence type="ECO:0000256" key="4">
    <source>
        <dbReference type="ARBA" id="ARBA00022838"/>
    </source>
</evidence>
<protein>
    <submittedName>
        <fullName evidence="12">Mitotic checkpoint serine/threonine-protein kinase bub1 and bubr1, putative</fullName>
    </submittedName>
</protein>
<feature type="region of interest" description="Disordered" evidence="9">
    <location>
        <begin position="570"/>
        <end position="595"/>
    </location>
</feature>
<dbReference type="PROSITE" id="PS00107">
    <property type="entry name" value="PROTEIN_KINASE_ATP"/>
    <property type="match status" value="1"/>
</dbReference>
<sequence>MNSFNTIDSHDLISSKENIQPLRKGRDTTILCAALQAETDTELQQELERQRNEYEIRLRNSCSEDPLSDWCSYIYWIEQSFPKQGREGKLHVVLQKCLNKFKDNEQYMNDIRFVRLCIKYADLEDNTVELLSQIHRHGIGVSCAELYIAWAEKYAVDNCFKKANAVYERGLQSSAQPIDLLKDAYQNFQAFLVRKMLNEREIFQPTVLESGTSETRQPYNILQPINAGKKELAPNVRIGSNVIGAAGKLAKVNQKDPKIKNNAVIKVFEDAEESFVSSEPKAKLEKVPSRKILTKENTVKPGTWNNKKNKNAPFTVDAPPTLPFQVHRDEETEESNRKSKTVPSSVLKSHKVVKSTYEDDNFKNAPLFYLEPFDPNKLPMYCKEQVYAGGLEFQFEELRAIQYRRKKQEELSLKTENNGVNQLTSQPLVPNNLPRTPSNNNNLRGKCTADKKRKKLGELTEEKEPIKHENQRKFLNNNPLSAVVPEENLPNVDYSMNQTIHTKEALSEMQQLWFSKPASPVPLISKPKPAAKSILKPSKPCFNLYVDESCLVTPKTSDDDKPLDLTLKSQDADCSEKESSNQKLSNVPNSNIPTSNLIDKLEDVDKENCFVNENFLPVKTICEGESDEDKENGVPPDYCGPVGKSNRKIEINEDDDEEEIEGGIPAQDLSSIIQCNTTAITETWNFTKGFQFPRNESTPNVRKLSRNKIDSEDSILLPAPKIDNAKEQNNKEEFELNDQSENLKIGLVNDNKKHSDGEVANKNLSVIVETSREYRSSSSASSGASTIGFRSSKHFPYTPSETKNSKINLTGSHTNLQKTKVQSYTTGYEASSESSQIVAKTPKTHKDEKKMECIEVKMSEIEIQGTEISTKSEMKETIDPFCEQLIERLLQKVDFPKSIHTPGYFLLHDIDLPNLKVGSSITLGEGKSFTYDVKKILGEGAYAKIYKLFNVMTGESMIAKYQKPPFPWEFYIAREVISRVRNDNMVSMFMNIDQAYIFKNCSVLLSVPVEYGDLLSVINKIKQAKMTCQLLAMHFTCQILKILEILHSCKIIHADVKPDNFLLRNSNDKLQLQLIDFGRSIDMTLFPEDTTFTRVVTTEGFTTIEMKSGKPWTYQIDLYGAANCGHCLLFGDYMKVNQRNGIWSIGKIIPRYWAKNEWQKFFNALLNVESCSKLPDLSEIRKSFENVLAGNSEIEFNLFKLKNLLNDR</sequence>
<dbReference type="Pfam" id="PF00069">
    <property type="entry name" value="Pkinase"/>
    <property type="match status" value="1"/>
</dbReference>
<feature type="coiled-coil region" evidence="8">
    <location>
        <begin position="37"/>
        <end position="64"/>
    </location>
</feature>
<dbReference type="FunCoup" id="E0VFP8">
    <property type="interactions" value="43"/>
</dbReference>
<dbReference type="GO" id="GO:0004672">
    <property type="term" value="F:protein kinase activity"/>
    <property type="evidence" value="ECO:0007669"/>
    <property type="project" value="InterPro"/>
</dbReference>
<gene>
    <name evidence="13" type="primary">8236596</name>
    <name evidence="12" type="ORF">Phum_PHUM164060</name>
</gene>
<dbReference type="OMA" id="QMFNMFI"/>
<reference evidence="12" key="1">
    <citation type="submission" date="2007-04" db="EMBL/GenBank/DDBJ databases">
        <title>Annotation of Pediculus humanus corporis strain USDA.</title>
        <authorList>
            <person name="Kirkness E."/>
            <person name="Hannick L."/>
            <person name="Hass B."/>
            <person name="Bruggner R."/>
            <person name="Lawson D."/>
            <person name="Bidwell S."/>
            <person name="Joardar V."/>
            <person name="Caler E."/>
            <person name="Walenz B."/>
            <person name="Inman J."/>
            <person name="Schobel S."/>
            <person name="Galinsky K."/>
            <person name="Amedeo P."/>
            <person name="Strausberg R."/>
        </authorList>
    </citation>
    <scope>NUCLEOTIDE SEQUENCE</scope>
    <source>
        <strain>USDA</strain>
    </source>
</reference>
<dbReference type="GO" id="GO:0007094">
    <property type="term" value="P:mitotic spindle assembly checkpoint signaling"/>
    <property type="evidence" value="ECO:0007669"/>
    <property type="project" value="InterPro"/>
</dbReference>
<evidence type="ECO:0000259" key="10">
    <source>
        <dbReference type="PROSITE" id="PS50011"/>
    </source>
</evidence>
<dbReference type="InterPro" id="IPR017441">
    <property type="entry name" value="Protein_kinase_ATP_BS"/>
</dbReference>
<dbReference type="Gene3D" id="1.10.510.10">
    <property type="entry name" value="Transferase(Phosphotransferase) domain 1"/>
    <property type="match status" value="1"/>
</dbReference>
<feature type="domain" description="BUB1 N-terminal" evidence="11">
    <location>
        <begin position="54"/>
        <end position="211"/>
    </location>
</feature>
<dbReference type="STRING" id="121224.E0VFP8"/>
<dbReference type="AlphaFoldDB" id="E0VFP8"/>
<dbReference type="InParanoid" id="E0VFP8"/>
<dbReference type="FunFam" id="1.25.40.430:FF:000003">
    <property type="entry name" value="Checkpoint serine/threonine-protein kinase BUB1"/>
    <property type="match status" value="1"/>
</dbReference>
<dbReference type="OrthoDB" id="248495at2759"/>
<dbReference type="EMBL" id="DS235123">
    <property type="protein sequence ID" value="EEB12204.1"/>
    <property type="molecule type" value="Genomic_DNA"/>
</dbReference>
<evidence type="ECO:0000256" key="8">
    <source>
        <dbReference type="SAM" id="Coils"/>
    </source>
</evidence>
<evidence type="ECO:0000259" key="11">
    <source>
        <dbReference type="PROSITE" id="PS51489"/>
    </source>
</evidence>
<dbReference type="InterPro" id="IPR008271">
    <property type="entry name" value="Ser/Thr_kinase_AS"/>
</dbReference>
<keyword evidence="5 7" id="KW-0067">ATP-binding</keyword>
<evidence type="ECO:0000313" key="13">
    <source>
        <dbReference type="EnsemblMetazoa" id="PHUM164060-PA"/>
    </source>
</evidence>
<dbReference type="EnsemblMetazoa" id="PHUM164060-RA">
    <property type="protein sequence ID" value="PHUM164060-PA"/>
    <property type="gene ID" value="PHUM164060"/>
</dbReference>
<dbReference type="EMBL" id="AAZO01001916">
    <property type="status" value="NOT_ANNOTATED_CDS"/>
    <property type="molecule type" value="Genomic_DNA"/>
</dbReference>
<dbReference type="InterPro" id="IPR011009">
    <property type="entry name" value="Kinase-like_dom_sf"/>
</dbReference>
<dbReference type="Proteomes" id="UP000009046">
    <property type="component" value="Unassembled WGS sequence"/>
</dbReference>
<feature type="region of interest" description="Disordered" evidence="9">
    <location>
        <begin position="775"/>
        <end position="808"/>
    </location>
</feature>
<dbReference type="Gene3D" id="1.25.40.430">
    <property type="match status" value="1"/>
</dbReference>
<evidence type="ECO:0000256" key="6">
    <source>
        <dbReference type="ARBA" id="ARBA00023328"/>
    </source>
</evidence>
<dbReference type="PROSITE" id="PS00108">
    <property type="entry name" value="PROTEIN_KINASE_ST"/>
    <property type="match status" value="1"/>
</dbReference>
<dbReference type="InterPro" id="IPR013212">
    <property type="entry name" value="Mad3/Bub1_I"/>
</dbReference>
<dbReference type="HOGENOM" id="CLU_004597_0_0_1"/>
<name>E0VFP8_PEDHC</name>
<keyword evidence="14" id="KW-1185">Reference proteome</keyword>
<keyword evidence="2" id="KW-0158">Chromosome</keyword>
<dbReference type="GO" id="GO:0005524">
    <property type="term" value="F:ATP binding"/>
    <property type="evidence" value="ECO:0007669"/>
    <property type="project" value="UniProtKB-UniRule"/>
</dbReference>